<evidence type="ECO:0000256" key="1">
    <source>
        <dbReference type="SAM" id="MobiDB-lite"/>
    </source>
</evidence>
<reference evidence="3" key="2">
    <citation type="submission" date="2025-08" db="UniProtKB">
        <authorList>
            <consortium name="RefSeq"/>
        </authorList>
    </citation>
    <scope>IDENTIFICATION</scope>
    <source>
        <tissue evidence="3">Blood</tissue>
    </source>
</reference>
<evidence type="ECO:0000313" key="2">
    <source>
        <dbReference type="Proteomes" id="UP000286641"/>
    </source>
</evidence>
<dbReference type="Proteomes" id="UP000286641">
    <property type="component" value="Unplaced"/>
</dbReference>
<dbReference type="RefSeq" id="XP_025706786.1">
    <property type="nucleotide sequence ID" value="XM_025851001.1"/>
</dbReference>
<reference key="1">
    <citation type="submission" date="2019-01" db="UniProtKB">
        <authorList>
            <consortium name="RefSeq"/>
        </authorList>
    </citation>
    <scope>IDENTIFICATION</scope>
</reference>
<feature type="compositionally biased region" description="Low complexity" evidence="1">
    <location>
        <begin position="120"/>
        <end position="131"/>
    </location>
</feature>
<organism evidence="2 3">
    <name type="scientific">Callorhinus ursinus</name>
    <name type="common">Northern fur seal</name>
    <dbReference type="NCBI Taxonomy" id="34884"/>
    <lineage>
        <taxon>Eukaryota</taxon>
        <taxon>Metazoa</taxon>
        <taxon>Chordata</taxon>
        <taxon>Craniata</taxon>
        <taxon>Vertebrata</taxon>
        <taxon>Euteleostomi</taxon>
        <taxon>Mammalia</taxon>
        <taxon>Eutheria</taxon>
        <taxon>Laurasiatheria</taxon>
        <taxon>Carnivora</taxon>
        <taxon>Caniformia</taxon>
        <taxon>Pinnipedia</taxon>
        <taxon>Otariidae</taxon>
        <taxon>Callorhinus</taxon>
    </lineage>
</organism>
<keyword evidence="2" id="KW-1185">Reference proteome</keyword>
<dbReference type="InParanoid" id="A0A3Q7NTR3"/>
<gene>
    <name evidence="3" type="primary">LOC112808050</name>
</gene>
<feature type="compositionally biased region" description="Low complexity" evidence="1">
    <location>
        <begin position="202"/>
        <end position="213"/>
    </location>
</feature>
<feature type="compositionally biased region" description="Low complexity" evidence="1">
    <location>
        <begin position="227"/>
        <end position="240"/>
    </location>
</feature>
<name>A0A3Q7NTR3_CALUR</name>
<feature type="region of interest" description="Disordered" evidence="1">
    <location>
        <begin position="202"/>
        <end position="277"/>
    </location>
</feature>
<dbReference type="AlphaFoldDB" id="A0A3Q7NTR3"/>
<proteinExistence type="predicted"/>
<sequence>MGIWQCLETCLPVATVKAGATGFSRSVSDYSSHVLERQSVLLLLGVSLAEGNASYTLSLKALWLQILPTETNCHGHTEASLLLEHFADFDDSLEPRAPARYEARHPGRLAAAGKSRGLTGDAAASAARPSAGHGGARRGRWGSGLAAARTRTPAPTSASREGRGSAPPQSCPPRFAAAQRLRAPPRGGGRCRAVTAEGVAGRAALGARPGPAGRAEDGCPERRGQSRARALPPRAPSRAGPVRDPAAGAVRAPVHHGDAARPDPQLDPSPKLRIPGK</sequence>
<feature type="compositionally biased region" description="Basic and acidic residues" evidence="1">
    <location>
        <begin position="214"/>
        <end position="224"/>
    </location>
</feature>
<feature type="compositionally biased region" description="Low complexity" evidence="1">
    <location>
        <begin position="143"/>
        <end position="159"/>
    </location>
</feature>
<feature type="region of interest" description="Disordered" evidence="1">
    <location>
        <begin position="100"/>
        <end position="174"/>
    </location>
</feature>
<accession>A0A3Q7NTR3</accession>
<protein>
    <submittedName>
        <fullName evidence="3">Serine/arginine repetitive matrix protein 3</fullName>
    </submittedName>
</protein>
<evidence type="ECO:0000313" key="3">
    <source>
        <dbReference type="RefSeq" id="XP_025706786.1"/>
    </source>
</evidence>